<sequence length="83" mass="9437">MNLKCLFVLESAHIVSEEPECRSRAQCTVHDVNESKSQSRRVRADAMQLVVQCRHILLLLKLPLSSMGSHKVSKHSKVRIKSQ</sequence>
<reference evidence="1" key="1">
    <citation type="thesis" date="2020" institute="ProQuest LLC" country="789 East Eisenhower Parkway, Ann Arbor, MI, USA">
        <title>Comparative Genomics and Chromosome Evolution.</title>
        <authorList>
            <person name="Mudd A.B."/>
        </authorList>
    </citation>
    <scope>NUCLEOTIDE SEQUENCE</scope>
    <source>
        <strain evidence="1">237g6f4</strain>
        <tissue evidence="1">Blood</tissue>
    </source>
</reference>
<evidence type="ECO:0000313" key="2">
    <source>
        <dbReference type="Proteomes" id="UP000824782"/>
    </source>
</evidence>
<dbReference type="AlphaFoldDB" id="A0AAV7C6V1"/>
<gene>
    <name evidence="1" type="ORF">GDO81_007155</name>
</gene>
<dbReference type="Proteomes" id="UP000824782">
    <property type="component" value="Unassembled WGS sequence"/>
</dbReference>
<name>A0AAV7C6V1_ENGPU</name>
<comment type="caution">
    <text evidence="1">The sequence shown here is derived from an EMBL/GenBank/DDBJ whole genome shotgun (WGS) entry which is preliminary data.</text>
</comment>
<organism evidence="1 2">
    <name type="scientific">Engystomops pustulosus</name>
    <name type="common">Tungara frog</name>
    <name type="synonym">Physalaemus pustulosus</name>
    <dbReference type="NCBI Taxonomy" id="76066"/>
    <lineage>
        <taxon>Eukaryota</taxon>
        <taxon>Metazoa</taxon>
        <taxon>Chordata</taxon>
        <taxon>Craniata</taxon>
        <taxon>Vertebrata</taxon>
        <taxon>Euteleostomi</taxon>
        <taxon>Amphibia</taxon>
        <taxon>Batrachia</taxon>
        <taxon>Anura</taxon>
        <taxon>Neobatrachia</taxon>
        <taxon>Hyloidea</taxon>
        <taxon>Leptodactylidae</taxon>
        <taxon>Leiuperinae</taxon>
        <taxon>Engystomops</taxon>
    </lineage>
</organism>
<proteinExistence type="predicted"/>
<protein>
    <submittedName>
        <fullName evidence="1">Uncharacterized protein</fullName>
    </submittedName>
</protein>
<keyword evidence="2" id="KW-1185">Reference proteome</keyword>
<accession>A0AAV7C6V1</accession>
<evidence type="ECO:0000313" key="1">
    <source>
        <dbReference type="EMBL" id="KAG8580133.1"/>
    </source>
</evidence>
<dbReference type="EMBL" id="WNYA01000003">
    <property type="protein sequence ID" value="KAG8580133.1"/>
    <property type="molecule type" value="Genomic_DNA"/>
</dbReference>